<comment type="caution">
    <text evidence="3">The sequence shown here is derived from an EMBL/GenBank/DDBJ whole genome shotgun (WGS) entry which is preliminary data.</text>
</comment>
<dbReference type="Proteomes" id="UP001589532">
    <property type="component" value="Unassembled WGS sequence"/>
</dbReference>
<dbReference type="NCBIfam" id="TIGR03083">
    <property type="entry name" value="maleylpyruvate isomerase family mycothiol-dependent enzyme"/>
    <property type="match status" value="1"/>
</dbReference>
<evidence type="ECO:0000256" key="1">
    <source>
        <dbReference type="SAM" id="MobiDB-lite"/>
    </source>
</evidence>
<feature type="region of interest" description="Disordered" evidence="1">
    <location>
        <begin position="59"/>
        <end position="78"/>
    </location>
</feature>
<accession>A0ABV5S2D9</accession>
<gene>
    <name evidence="3" type="ORF">ACFFSA_21825</name>
</gene>
<dbReference type="Pfam" id="PF11716">
    <property type="entry name" value="MDMPI_N"/>
    <property type="match status" value="1"/>
</dbReference>
<evidence type="ECO:0000259" key="2">
    <source>
        <dbReference type="Pfam" id="PF11716"/>
    </source>
</evidence>
<keyword evidence="3" id="KW-0413">Isomerase</keyword>
<dbReference type="InterPro" id="IPR024344">
    <property type="entry name" value="MDMPI_metal-binding"/>
</dbReference>
<dbReference type="InterPro" id="IPR034660">
    <property type="entry name" value="DinB/YfiT-like"/>
</dbReference>
<dbReference type="RefSeq" id="WP_344984264.1">
    <property type="nucleotide sequence ID" value="NZ_BAAAXV010000001.1"/>
</dbReference>
<feature type="domain" description="Mycothiol-dependent maleylpyruvate isomerase metal-binding" evidence="2">
    <location>
        <begin position="13"/>
        <end position="133"/>
    </location>
</feature>
<organism evidence="3 4">
    <name type="scientific">Nonomuraea helvata</name>
    <dbReference type="NCBI Taxonomy" id="37484"/>
    <lineage>
        <taxon>Bacteria</taxon>
        <taxon>Bacillati</taxon>
        <taxon>Actinomycetota</taxon>
        <taxon>Actinomycetes</taxon>
        <taxon>Streptosporangiales</taxon>
        <taxon>Streptosporangiaceae</taxon>
        <taxon>Nonomuraea</taxon>
    </lineage>
</organism>
<evidence type="ECO:0000313" key="3">
    <source>
        <dbReference type="EMBL" id="MFB9625730.1"/>
    </source>
</evidence>
<dbReference type="GO" id="GO:0016853">
    <property type="term" value="F:isomerase activity"/>
    <property type="evidence" value="ECO:0007669"/>
    <property type="project" value="UniProtKB-KW"/>
</dbReference>
<name>A0ABV5S2D9_9ACTN</name>
<evidence type="ECO:0000313" key="4">
    <source>
        <dbReference type="Proteomes" id="UP001589532"/>
    </source>
</evidence>
<dbReference type="PANTHER" id="PTHR40758:SF1">
    <property type="entry name" value="CONSERVED PROTEIN"/>
    <property type="match status" value="1"/>
</dbReference>
<dbReference type="InterPro" id="IPR017517">
    <property type="entry name" value="Maleyloyr_isom"/>
</dbReference>
<sequence>MATLDTARMAEGLREQTAGFARAAAAGEPDARVPTCPEWSLRTLVGHIGLGHRYATGVLRKGDPQPAPDPWQAAPGSPDRWAEWLRDGAEELIGAVQEAGADTEVWTFLGPRPAAFWLRRMLNDTAVHHYDAAVTTGGGFGIADDLAADVIVEGLEMLVSPGAEALKPQLVELRGNGERLGLQPRQGDGWVIIRSPEGMWWEHGPVEADVVLSGAVAYVMLVCNRRLPLDDDRVTVTGDRALLEHWLAHMAI</sequence>
<proteinExistence type="predicted"/>
<protein>
    <submittedName>
        <fullName evidence="3">Maleylpyruvate isomerase family mycothiol-dependent enzyme</fullName>
    </submittedName>
</protein>
<reference evidence="3 4" key="1">
    <citation type="submission" date="2024-09" db="EMBL/GenBank/DDBJ databases">
        <authorList>
            <person name="Sun Q."/>
            <person name="Mori K."/>
        </authorList>
    </citation>
    <scope>NUCLEOTIDE SEQUENCE [LARGE SCALE GENOMIC DNA]</scope>
    <source>
        <strain evidence="3 4">JCM 3143</strain>
    </source>
</reference>
<dbReference type="Gene3D" id="1.20.120.450">
    <property type="entry name" value="dinb family like domain"/>
    <property type="match status" value="1"/>
</dbReference>
<keyword evidence="4" id="KW-1185">Reference proteome</keyword>
<dbReference type="EMBL" id="JBHMBW010000019">
    <property type="protein sequence ID" value="MFB9625730.1"/>
    <property type="molecule type" value="Genomic_DNA"/>
</dbReference>
<dbReference type="SUPFAM" id="SSF109854">
    <property type="entry name" value="DinB/YfiT-like putative metalloenzymes"/>
    <property type="match status" value="1"/>
</dbReference>
<dbReference type="PANTHER" id="PTHR40758">
    <property type="entry name" value="CONSERVED PROTEIN"/>
    <property type="match status" value="1"/>
</dbReference>